<name>A0ABN2BAY9_9ACTN</name>
<proteinExistence type="predicted"/>
<accession>A0ABN2BAY9</accession>
<keyword evidence="2" id="KW-1185">Reference proteome</keyword>
<dbReference type="RefSeq" id="WP_344177047.1">
    <property type="nucleotide sequence ID" value="NZ_BAAANC010000002.1"/>
</dbReference>
<comment type="caution">
    <text evidence="1">The sequence shown here is derived from an EMBL/GenBank/DDBJ whole genome shotgun (WGS) entry which is preliminary data.</text>
</comment>
<dbReference type="EMBL" id="BAAANC010000002">
    <property type="protein sequence ID" value="GAA1537294.1"/>
    <property type="molecule type" value="Genomic_DNA"/>
</dbReference>
<protein>
    <submittedName>
        <fullName evidence="1">Uncharacterized protein</fullName>
    </submittedName>
</protein>
<reference evidence="1 2" key="1">
    <citation type="journal article" date="2019" name="Int. J. Syst. Evol. Microbiol.">
        <title>The Global Catalogue of Microorganisms (GCM) 10K type strain sequencing project: providing services to taxonomists for standard genome sequencing and annotation.</title>
        <authorList>
            <consortium name="The Broad Institute Genomics Platform"/>
            <consortium name="The Broad Institute Genome Sequencing Center for Infectious Disease"/>
            <person name="Wu L."/>
            <person name="Ma J."/>
        </authorList>
    </citation>
    <scope>NUCLEOTIDE SEQUENCE [LARGE SCALE GENOMIC DNA]</scope>
    <source>
        <strain evidence="1 2">JCM 14303</strain>
    </source>
</reference>
<dbReference type="Proteomes" id="UP001500363">
    <property type="component" value="Unassembled WGS sequence"/>
</dbReference>
<evidence type="ECO:0000313" key="2">
    <source>
        <dbReference type="Proteomes" id="UP001500363"/>
    </source>
</evidence>
<evidence type="ECO:0000313" key="1">
    <source>
        <dbReference type="EMBL" id="GAA1537294.1"/>
    </source>
</evidence>
<gene>
    <name evidence="1" type="ORF">GCM10009741_45000</name>
</gene>
<sequence length="112" mass="11770">MTTESPETDWVPQACTLPTAERPLRVAEFDALFVEGLLGVEREGPAELRLTFDASVEATARELVARESGCCSFFGSGFDAGGEGELVLRVSVPAGQVDVLEGLAARAEGVLA</sequence>
<organism evidence="1 2">
    <name type="scientific">Kribbella lupini</name>
    <dbReference type="NCBI Taxonomy" id="291602"/>
    <lineage>
        <taxon>Bacteria</taxon>
        <taxon>Bacillati</taxon>
        <taxon>Actinomycetota</taxon>
        <taxon>Actinomycetes</taxon>
        <taxon>Propionibacteriales</taxon>
        <taxon>Kribbellaceae</taxon>
        <taxon>Kribbella</taxon>
    </lineage>
</organism>